<dbReference type="RefSeq" id="WP_105940670.1">
    <property type="nucleotide sequence ID" value="NZ_CP027433.1"/>
</dbReference>
<accession>A0A2S0KB42</accession>
<dbReference type="EMBL" id="CP027433">
    <property type="protein sequence ID" value="AVL98921.1"/>
    <property type="molecule type" value="Genomic_DNA"/>
</dbReference>
<keyword evidence="3" id="KW-1185">Reference proteome</keyword>
<dbReference type="InterPro" id="IPR017482">
    <property type="entry name" value="Lambda-type_endonuclease"/>
</dbReference>
<dbReference type="InterPro" id="IPR011335">
    <property type="entry name" value="Restrct_endonuc-II-like"/>
</dbReference>
<evidence type="ECO:0000313" key="3">
    <source>
        <dbReference type="Proteomes" id="UP000239814"/>
    </source>
</evidence>
<feature type="domain" description="YqaJ viral recombinase" evidence="1">
    <location>
        <begin position="30"/>
        <end position="166"/>
    </location>
</feature>
<dbReference type="KEGG" id="git:C6V83_00115"/>
<dbReference type="NCBIfam" id="TIGR03033">
    <property type="entry name" value="phage_rel_nuc"/>
    <property type="match status" value="1"/>
</dbReference>
<dbReference type="Proteomes" id="UP000239814">
    <property type="component" value="Chromosome"/>
</dbReference>
<dbReference type="AlphaFoldDB" id="A0A2S0KB42"/>
<protein>
    <recommendedName>
        <fullName evidence="1">YqaJ viral recombinase domain-containing protein</fullName>
    </recommendedName>
</protein>
<gene>
    <name evidence="2" type="ORF">C6V83_00115</name>
</gene>
<reference evidence="2 3" key="1">
    <citation type="submission" date="2018-03" db="EMBL/GenBank/DDBJ databases">
        <title>Characteristics and genome of n-alkane degrading marine bacteria Gordonia iterans isolated from crude oil contaminated in Tae-an, South Korea.</title>
        <authorList>
            <person name="Lee S.-S."/>
            <person name="Kim H."/>
        </authorList>
    </citation>
    <scope>NUCLEOTIDE SEQUENCE [LARGE SCALE GENOMIC DNA]</scope>
    <source>
        <strain evidence="2 3">Co17</strain>
    </source>
</reference>
<proteinExistence type="predicted"/>
<dbReference type="Pfam" id="PF09588">
    <property type="entry name" value="YqaJ"/>
    <property type="match status" value="1"/>
</dbReference>
<dbReference type="InterPro" id="IPR019080">
    <property type="entry name" value="YqaJ_viral_recombinase"/>
</dbReference>
<evidence type="ECO:0000313" key="2">
    <source>
        <dbReference type="EMBL" id="AVL98921.1"/>
    </source>
</evidence>
<dbReference type="SUPFAM" id="SSF52980">
    <property type="entry name" value="Restriction endonuclease-like"/>
    <property type="match status" value="1"/>
</dbReference>
<evidence type="ECO:0000259" key="1">
    <source>
        <dbReference type="Pfam" id="PF09588"/>
    </source>
</evidence>
<dbReference type="InterPro" id="IPR011604">
    <property type="entry name" value="PDDEXK-like_dom_sf"/>
</dbReference>
<sequence>MTAAFKPSTDYNPYEMHARLLPTPADETAWLIQRREGVGASDCSAILGLSTVEGVTPFNTWLDKTGQLPLGSVDSEIMFWGRRLEPTIRDTAAERLGYEVRLIGGLASRDRDWQRASLDGVLLTEDGPIPIEVKNTNQWLAKDWADDQVPDHAELQVQHQMAVTGAPYAYVAGLVGGNRLVVRRVDRDDELIGHINAEEEAFWQHVLDGTEPSIVARDSLAQIVGAAGRPDDDGPLLLDPDDAAEARRWVEAYEQATVEEKAAKAKKTEARNNLVWLAKGHAEVCDLAGDVMHTLFKLQRGVFAAKKFVEAEPDLAPLFEKKVTVVDTAALRAEDPDLYRRFQSVSVRVPKGGAA</sequence>
<name>A0A2S0KB42_9ACTN</name>
<dbReference type="Gene3D" id="3.90.320.10">
    <property type="match status" value="1"/>
</dbReference>
<organism evidence="2 3">
    <name type="scientific">Gordonia iterans</name>
    <dbReference type="NCBI Taxonomy" id="1004901"/>
    <lineage>
        <taxon>Bacteria</taxon>
        <taxon>Bacillati</taxon>
        <taxon>Actinomycetota</taxon>
        <taxon>Actinomycetes</taxon>
        <taxon>Mycobacteriales</taxon>
        <taxon>Gordoniaceae</taxon>
        <taxon>Gordonia</taxon>
    </lineage>
</organism>
<dbReference type="OrthoDB" id="3197230at2"/>